<reference evidence="1 2" key="1">
    <citation type="submission" date="2016-03" db="EMBL/GenBank/DDBJ databases">
        <title>EvidentialGene: Evidence-directed Construction of Genes on Genomes.</title>
        <authorList>
            <person name="Gilbert D.G."/>
            <person name="Choi J.-H."/>
            <person name="Mockaitis K."/>
            <person name="Colbourne J."/>
            <person name="Pfrender M."/>
        </authorList>
    </citation>
    <scope>NUCLEOTIDE SEQUENCE [LARGE SCALE GENOMIC DNA]</scope>
    <source>
        <strain evidence="1 2">Xinb3</strain>
        <tissue evidence="1">Complete organism</tissue>
    </source>
</reference>
<name>A0A164E863_9CRUS</name>
<dbReference type="EMBL" id="LRGB01024613">
    <property type="protein sequence ID" value="KZR96531.1"/>
    <property type="molecule type" value="Genomic_DNA"/>
</dbReference>
<proteinExistence type="predicted"/>
<evidence type="ECO:0000313" key="1">
    <source>
        <dbReference type="EMBL" id="KZR96531.1"/>
    </source>
</evidence>
<accession>A0A164E863</accession>
<dbReference type="Proteomes" id="UP000076858">
    <property type="component" value="Unassembled WGS sequence"/>
</dbReference>
<sequence length="36" mass="4150">MCSTSDPDICRTSDGLPCVMWDPITDLMFTFYLNEM</sequence>
<organism evidence="1 2">
    <name type="scientific">Daphnia magna</name>
    <dbReference type="NCBI Taxonomy" id="35525"/>
    <lineage>
        <taxon>Eukaryota</taxon>
        <taxon>Metazoa</taxon>
        <taxon>Ecdysozoa</taxon>
        <taxon>Arthropoda</taxon>
        <taxon>Crustacea</taxon>
        <taxon>Branchiopoda</taxon>
        <taxon>Diplostraca</taxon>
        <taxon>Cladocera</taxon>
        <taxon>Anomopoda</taxon>
        <taxon>Daphniidae</taxon>
        <taxon>Daphnia</taxon>
    </lineage>
</organism>
<keyword evidence="2" id="KW-1185">Reference proteome</keyword>
<evidence type="ECO:0000313" key="2">
    <source>
        <dbReference type="Proteomes" id="UP000076858"/>
    </source>
</evidence>
<comment type="caution">
    <text evidence="1">The sequence shown here is derived from an EMBL/GenBank/DDBJ whole genome shotgun (WGS) entry which is preliminary data.</text>
</comment>
<protein>
    <submittedName>
        <fullName evidence="1">Uncharacterized protein</fullName>
    </submittedName>
</protein>
<gene>
    <name evidence="1" type="ORF">APZ42_009078</name>
</gene>
<dbReference type="AlphaFoldDB" id="A0A164E863"/>